<accession>A0ABV0GIC3</accession>
<organism evidence="1 2">
    <name type="scientific">Roseateles flavus</name>
    <dbReference type="NCBI Taxonomy" id="3149041"/>
    <lineage>
        <taxon>Bacteria</taxon>
        <taxon>Pseudomonadati</taxon>
        <taxon>Pseudomonadota</taxon>
        <taxon>Betaproteobacteria</taxon>
        <taxon>Burkholderiales</taxon>
        <taxon>Sphaerotilaceae</taxon>
        <taxon>Roseateles</taxon>
    </lineage>
</organism>
<dbReference type="RefSeq" id="WP_347611853.1">
    <property type="nucleotide sequence ID" value="NZ_JBDPZC010000009.1"/>
</dbReference>
<protein>
    <submittedName>
        <fullName evidence="1">Flagellar biosynthesis protein</fullName>
    </submittedName>
</protein>
<keyword evidence="1" id="KW-0282">Flagellum</keyword>
<comment type="caution">
    <text evidence="1">The sequence shown here is derived from an EMBL/GenBank/DDBJ whole genome shotgun (WGS) entry which is preliminary data.</text>
</comment>
<dbReference type="EMBL" id="JBDPZC010000009">
    <property type="protein sequence ID" value="MEO3714782.1"/>
    <property type="molecule type" value="Genomic_DNA"/>
</dbReference>
<dbReference type="Proteomes" id="UP001462640">
    <property type="component" value="Unassembled WGS sequence"/>
</dbReference>
<proteinExistence type="predicted"/>
<gene>
    <name evidence="1" type="ORF">ABDJ40_18595</name>
</gene>
<keyword evidence="1" id="KW-0966">Cell projection</keyword>
<keyword evidence="1" id="KW-0969">Cilium</keyword>
<reference evidence="1 2" key="1">
    <citation type="submission" date="2024-05" db="EMBL/GenBank/DDBJ databases">
        <title>Roseateles sp. 2.12 16S ribosomal RNA gene Genome sequencing and assembly.</title>
        <authorList>
            <person name="Woo H."/>
        </authorList>
    </citation>
    <scope>NUCLEOTIDE SEQUENCE [LARGE SCALE GENOMIC DNA]</scope>
    <source>
        <strain evidence="1 2">2.12</strain>
    </source>
</reference>
<sequence>MREPPFSKTPQDQADGLRKLFAASRVRFIPVVSNPEVLDSGVLLEGLCAAFSEMGLQTLVVDAGELSPAATEMAAVDLSACVERLSRQVSYLAARGLPLRYINANGSAAEFLQALSEAAPQADVMILHAPAAELARVLNSRELRPVLLADTDARSVTQAYAGMKWLSQRAGIMVYSLLMACHPQLRLAERIAQQISSCGDGFLGAVLRDWACMDPRTPPTAPLSPEVRHLARELLAVVPQGLAPDAAQQARPLRPLVNLRPARPAVAAN</sequence>
<evidence type="ECO:0000313" key="1">
    <source>
        <dbReference type="EMBL" id="MEO3714782.1"/>
    </source>
</evidence>
<evidence type="ECO:0000313" key="2">
    <source>
        <dbReference type="Proteomes" id="UP001462640"/>
    </source>
</evidence>
<name>A0ABV0GIC3_9BURK</name>
<keyword evidence="2" id="KW-1185">Reference proteome</keyword>